<keyword evidence="1" id="KW-0472">Membrane</keyword>
<dbReference type="AlphaFoldDB" id="A0A106BKL6"/>
<evidence type="ECO:0000313" key="3">
    <source>
        <dbReference type="EMBL" id="KVW94209.1"/>
    </source>
</evidence>
<sequence>MYGFEHFGMGGWMILIWLVPILLVALVILYGIRGRNGKPERTALDILEARYARGEIDRDEFLKRRADLAE</sequence>
<evidence type="ECO:0000256" key="1">
    <source>
        <dbReference type="SAM" id="Phobius"/>
    </source>
</evidence>
<accession>A0A106BKL6</accession>
<reference evidence="3 4" key="1">
    <citation type="journal article" date="2015" name="Appl. Environ. Microbiol.">
        <title>Aerobic and Anaerobic Thiosulfate Oxidation by a Cold-Adapted, Subglacial Chemoautotroph.</title>
        <authorList>
            <person name="Harrold Z.R."/>
            <person name="Skidmore M.L."/>
            <person name="Hamilton T.L."/>
            <person name="Desch L."/>
            <person name="Amada K."/>
            <person name="van Gelder W."/>
            <person name="Glover K."/>
            <person name="Roden E.E."/>
            <person name="Boyd E.S."/>
        </authorList>
    </citation>
    <scope>NUCLEOTIDE SEQUENCE [LARGE SCALE GENOMIC DNA]</scope>
    <source>
        <strain evidence="3 4">RG</strain>
    </source>
</reference>
<keyword evidence="1" id="KW-1133">Transmembrane helix</keyword>
<feature type="domain" description="SHOCT" evidence="2">
    <location>
        <begin position="42"/>
        <end position="68"/>
    </location>
</feature>
<keyword evidence="4" id="KW-1185">Reference proteome</keyword>
<proteinExistence type="predicted"/>
<organism evidence="3 4">
    <name type="scientific">Thiobacillus denitrificans</name>
    <dbReference type="NCBI Taxonomy" id="36861"/>
    <lineage>
        <taxon>Bacteria</taxon>
        <taxon>Pseudomonadati</taxon>
        <taxon>Pseudomonadota</taxon>
        <taxon>Betaproteobacteria</taxon>
        <taxon>Nitrosomonadales</taxon>
        <taxon>Thiobacillaceae</taxon>
        <taxon>Thiobacillus</taxon>
    </lineage>
</organism>
<dbReference type="STRING" id="1123392.GCA_000376425_01514"/>
<evidence type="ECO:0000313" key="4">
    <source>
        <dbReference type="Proteomes" id="UP000064243"/>
    </source>
</evidence>
<dbReference type="InterPro" id="IPR018649">
    <property type="entry name" value="SHOCT"/>
</dbReference>
<dbReference type="PATRIC" id="fig|36861.3.peg.2270"/>
<name>A0A106BKL6_THIDE</name>
<dbReference type="EMBL" id="LDUG01000036">
    <property type="protein sequence ID" value="KVW94209.1"/>
    <property type="molecule type" value="Genomic_DNA"/>
</dbReference>
<keyword evidence="1" id="KW-0812">Transmembrane</keyword>
<dbReference type="Pfam" id="PF09851">
    <property type="entry name" value="SHOCT"/>
    <property type="match status" value="1"/>
</dbReference>
<protein>
    <submittedName>
        <fullName evidence="3">Electron transporter RnfE</fullName>
    </submittedName>
</protein>
<dbReference type="OrthoDB" id="1123500at2"/>
<evidence type="ECO:0000259" key="2">
    <source>
        <dbReference type="Pfam" id="PF09851"/>
    </source>
</evidence>
<feature type="transmembrane region" description="Helical" evidence="1">
    <location>
        <begin position="12"/>
        <end position="32"/>
    </location>
</feature>
<dbReference type="Proteomes" id="UP000064243">
    <property type="component" value="Unassembled WGS sequence"/>
</dbReference>
<gene>
    <name evidence="3" type="ORF">ABW22_12460</name>
</gene>
<comment type="caution">
    <text evidence="3">The sequence shown here is derived from an EMBL/GenBank/DDBJ whole genome shotgun (WGS) entry which is preliminary data.</text>
</comment>